<dbReference type="Proteomes" id="UP000182589">
    <property type="component" value="Unassembled WGS sequence"/>
</dbReference>
<dbReference type="InterPro" id="IPR036209">
    <property type="entry name" value="YwmB-like_sf"/>
</dbReference>
<gene>
    <name evidence="2" type="ORF">SAMN04489725_11940</name>
</gene>
<dbReference type="STRING" id="89784.SAMN04489725_11940"/>
<protein>
    <submittedName>
        <fullName evidence="2">TATA-box binding</fullName>
    </submittedName>
</protein>
<dbReference type="Pfam" id="PF08680">
    <property type="entry name" value="DUF1779"/>
    <property type="match status" value="1"/>
</dbReference>
<evidence type="ECO:0000313" key="2">
    <source>
        <dbReference type="EMBL" id="SDW89905.1"/>
    </source>
</evidence>
<reference evidence="3" key="1">
    <citation type="submission" date="2016-10" db="EMBL/GenBank/DDBJ databases">
        <authorList>
            <person name="Varghese N."/>
        </authorList>
    </citation>
    <scope>NUCLEOTIDE SEQUENCE [LARGE SCALE GENOMIC DNA]</scope>
    <source>
        <strain evidence="3">DSM 12489</strain>
    </source>
</reference>
<dbReference type="EMBL" id="FNOJ01000019">
    <property type="protein sequence ID" value="SDW89905.1"/>
    <property type="molecule type" value="Genomic_DNA"/>
</dbReference>
<dbReference type="AlphaFoldDB" id="A0A1H2XAS1"/>
<organism evidence="2 3">
    <name type="scientific">Alicyclobacillus hesperidum</name>
    <dbReference type="NCBI Taxonomy" id="89784"/>
    <lineage>
        <taxon>Bacteria</taxon>
        <taxon>Bacillati</taxon>
        <taxon>Bacillota</taxon>
        <taxon>Bacilli</taxon>
        <taxon>Bacillales</taxon>
        <taxon>Alicyclobacillaceae</taxon>
        <taxon>Alicyclobacillus</taxon>
    </lineage>
</organism>
<name>A0A1H2XAS1_9BACL</name>
<evidence type="ECO:0000256" key="1">
    <source>
        <dbReference type="SAM" id="SignalP"/>
    </source>
</evidence>
<keyword evidence="1" id="KW-0732">Signal</keyword>
<dbReference type="Gene3D" id="3.30.360.40">
    <property type="entry name" value="YwmB-like"/>
    <property type="match status" value="1"/>
</dbReference>
<dbReference type="SUPFAM" id="SSF143842">
    <property type="entry name" value="YwmB-like"/>
    <property type="match status" value="1"/>
</dbReference>
<dbReference type="InterPro" id="IPR014794">
    <property type="entry name" value="DUF1779"/>
</dbReference>
<sequence length="293" mass="31313">MAQTKEQRRARLVKRRIKRRLKQAMWAGICVIVGAAVVHHPAAPNVEAATTSAATAAPLQNETDGAAQYAFLDAALAATNAKATGYGIHDWTTLNNEFLPVTQLASIGGQLVQEFGLTNANITSRQLSNESFWQVDGQWPNATRVQLVLTSLPGVNGNGVDSAPQTVLTITALGSNLTQTVFSSQYDQVEHMVATVDGTPQMSAYISGFYSQEVDEADADRMAMAGLAAVGANTVEGLRTPLETSISGYSAKAPVYILTGDNRRMNVQVAIHQDSFRHGTDVYVGSPIITTAY</sequence>
<feature type="signal peptide" evidence="1">
    <location>
        <begin position="1"/>
        <end position="35"/>
    </location>
</feature>
<feature type="chain" id="PRO_5038661088" evidence="1">
    <location>
        <begin position="36"/>
        <end position="293"/>
    </location>
</feature>
<evidence type="ECO:0000313" key="3">
    <source>
        <dbReference type="Proteomes" id="UP000182589"/>
    </source>
</evidence>
<proteinExistence type="predicted"/>
<keyword evidence="3" id="KW-1185">Reference proteome</keyword>
<accession>A0A1H2XAS1</accession>
<dbReference type="RefSeq" id="WP_074693636.1">
    <property type="nucleotide sequence ID" value="NZ_FNOJ01000019.1"/>
</dbReference>